<dbReference type="EMBL" id="JAOTPV010000001">
    <property type="protein sequence ID" value="KAJ4490848.1"/>
    <property type="molecule type" value="Genomic_DNA"/>
</dbReference>
<evidence type="ECO:0000313" key="2">
    <source>
        <dbReference type="EMBL" id="KAJ4490848.1"/>
    </source>
</evidence>
<evidence type="ECO:0000313" key="3">
    <source>
        <dbReference type="Proteomes" id="UP001150266"/>
    </source>
</evidence>
<proteinExistence type="predicted"/>
<dbReference type="Proteomes" id="UP001150266">
    <property type="component" value="Unassembled WGS sequence"/>
</dbReference>
<dbReference type="EMBL" id="JAOTPV010000004">
    <property type="protein sequence ID" value="KAJ4483935.1"/>
    <property type="molecule type" value="Genomic_DNA"/>
</dbReference>
<reference evidence="2" key="1">
    <citation type="submission" date="2022-08" db="EMBL/GenBank/DDBJ databases">
        <title>A Global Phylogenomic Analysis of the Shiitake Genus Lentinula.</title>
        <authorList>
            <consortium name="DOE Joint Genome Institute"/>
            <person name="Sierra-Patev S."/>
            <person name="Min B."/>
            <person name="Naranjo-Ortiz M."/>
            <person name="Looney B."/>
            <person name="Konkel Z."/>
            <person name="Slot J.C."/>
            <person name="Sakamoto Y."/>
            <person name="Steenwyk J.L."/>
            <person name="Rokas A."/>
            <person name="Carro J."/>
            <person name="Camarero S."/>
            <person name="Ferreira P."/>
            <person name="Molpeceres G."/>
            <person name="Ruiz-Duenas F.J."/>
            <person name="Serrano A."/>
            <person name="Henrissat B."/>
            <person name="Drula E."/>
            <person name="Hughes K.W."/>
            <person name="Mata J.L."/>
            <person name="Ishikawa N.K."/>
            <person name="Vargas-Isla R."/>
            <person name="Ushijima S."/>
            <person name="Smith C.A."/>
            <person name="Ahrendt S."/>
            <person name="Andreopoulos W."/>
            <person name="He G."/>
            <person name="Labutti K."/>
            <person name="Lipzen A."/>
            <person name="Ng V."/>
            <person name="Riley R."/>
            <person name="Sandor L."/>
            <person name="Barry K."/>
            <person name="Martinez A.T."/>
            <person name="Xiao Y."/>
            <person name="Gibbons J.G."/>
            <person name="Terashima K."/>
            <person name="Grigoriev I.V."/>
            <person name="Hibbett D.S."/>
        </authorList>
    </citation>
    <scope>NUCLEOTIDE SEQUENCE</scope>
    <source>
        <strain evidence="2">JLM2183</strain>
    </source>
</reference>
<protein>
    <submittedName>
        <fullName evidence="2">Uncharacterized protein</fullName>
    </submittedName>
</protein>
<name>A0A9W9AX50_9AGAR</name>
<evidence type="ECO:0000313" key="1">
    <source>
        <dbReference type="EMBL" id="KAJ4483935.1"/>
    </source>
</evidence>
<sequence length="248" mass="27974">MLLLVSSLIRLRISLVCFLVATALFGAVVVDAGPIATTKSLQRREGPIGDMTIKLAWKYSSGESHGPAASTANPFAMCFFGNLEEYRQVCFEPQFITHKDSTGNPQPETHVAIREFYLPPHIPQGIFLMDLGGHKNDHQNEPIIGHFGPDKSSWTRYFELIQNVAILPLHINDIMEKNHPGYATFELPESDMAYFNMVLFYLTLVKNENGQQVLAPCDTENWVVILKHILQSRELWARILAPNLLCPR</sequence>
<dbReference type="AlphaFoldDB" id="A0A9W9AX50"/>
<comment type="caution">
    <text evidence="2">The sequence shown here is derived from an EMBL/GenBank/DDBJ whole genome shotgun (WGS) entry which is preliminary data.</text>
</comment>
<keyword evidence="3" id="KW-1185">Reference proteome</keyword>
<accession>A0A9W9AX50</accession>
<gene>
    <name evidence="2" type="ORF">J3R30DRAFT_3694666</name>
    <name evidence="1" type="ORF">J3R30DRAFT_3698961</name>
</gene>
<organism evidence="2 3">
    <name type="scientific">Lentinula aciculospora</name>
    <dbReference type="NCBI Taxonomy" id="153920"/>
    <lineage>
        <taxon>Eukaryota</taxon>
        <taxon>Fungi</taxon>
        <taxon>Dikarya</taxon>
        <taxon>Basidiomycota</taxon>
        <taxon>Agaricomycotina</taxon>
        <taxon>Agaricomycetes</taxon>
        <taxon>Agaricomycetidae</taxon>
        <taxon>Agaricales</taxon>
        <taxon>Marasmiineae</taxon>
        <taxon>Omphalotaceae</taxon>
        <taxon>Lentinula</taxon>
    </lineage>
</organism>